<protein>
    <submittedName>
        <fullName evidence="1">Uncharacterized protein</fullName>
    </submittedName>
</protein>
<keyword evidence="1" id="KW-0614">Plasmid</keyword>
<proteinExistence type="predicted"/>
<organism evidence="1 2">
    <name type="scientific">Cupriavidus taiwanensis</name>
    <dbReference type="NCBI Taxonomy" id="164546"/>
    <lineage>
        <taxon>Bacteria</taxon>
        <taxon>Pseudomonadati</taxon>
        <taxon>Pseudomonadota</taxon>
        <taxon>Betaproteobacteria</taxon>
        <taxon>Burkholderiales</taxon>
        <taxon>Burkholderiaceae</taxon>
        <taxon>Cupriavidus</taxon>
    </lineage>
</organism>
<dbReference type="RefSeq" id="WP_172583423.1">
    <property type="nucleotide sequence ID" value="NZ_LT991978.1"/>
</dbReference>
<name>A0A375IRK7_9BURK</name>
<gene>
    <name evidence="1" type="ORF">CT19425_P30046</name>
</gene>
<geneLocation type="plasmid" evidence="1">
    <name>III</name>
</geneLocation>
<accession>A0A375IRK7</accession>
<dbReference type="AlphaFoldDB" id="A0A375IRK7"/>
<sequence length="58" mass="6289">MSNVTIADALRLAINVLRDAAESRKMPSGVELDEATAELHTDAAETLEVSLAKLRDHE</sequence>
<reference evidence="1 2" key="1">
    <citation type="submission" date="2018-01" db="EMBL/GenBank/DDBJ databases">
        <authorList>
            <person name="Gaut B.S."/>
            <person name="Morton B.R."/>
            <person name="Clegg M.T."/>
            <person name="Duvall M.R."/>
        </authorList>
    </citation>
    <scope>NUCLEOTIDE SEQUENCE [LARGE SCALE GENOMIC DNA]</scope>
    <source>
        <strain evidence="1">Cupriavidus taiwanensis LMG 19425</strain>
        <plasmid evidence="2">Plasmid iii</plasmid>
    </source>
</reference>
<dbReference type="EMBL" id="LT991978">
    <property type="protein sequence ID" value="SPK77197.1"/>
    <property type="molecule type" value="Genomic_DNA"/>
</dbReference>
<evidence type="ECO:0000313" key="1">
    <source>
        <dbReference type="EMBL" id="SPK77197.1"/>
    </source>
</evidence>
<evidence type="ECO:0000313" key="2">
    <source>
        <dbReference type="Proteomes" id="UP000255505"/>
    </source>
</evidence>
<dbReference type="Proteomes" id="UP000255505">
    <property type="component" value="Plasmid III"/>
</dbReference>